<proteinExistence type="predicted"/>
<organism evidence="1 2">
    <name type="scientific">Paraburkholderia steynii</name>
    <dbReference type="NCBI Taxonomy" id="1245441"/>
    <lineage>
        <taxon>Bacteria</taxon>
        <taxon>Pseudomonadati</taxon>
        <taxon>Pseudomonadota</taxon>
        <taxon>Betaproteobacteria</taxon>
        <taxon>Burkholderiales</taxon>
        <taxon>Burkholderiaceae</taxon>
        <taxon>Paraburkholderia</taxon>
    </lineage>
</organism>
<name>A0A7Z7B4E3_9BURK</name>
<protein>
    <submittedName>
        <fullName evidence="1">Uncharacterized protein</fullName>
    </submittedName>
</protein>
<evidence type="ECO:0000313" key="2">
    <source>
        <dbReference type="Proteomes" id="UP000198900"/>
    </source>
</evidence>
<evidence type="ECO:0000313" key="1">
    <source>
        <dbReference type="EMBL" id="SDH54798.1"/>
    </source>
</evidence>
<keyword evidence="2" id="KW-1185">Reference proteome</keyword>
<comment type="caution">
    <text evidence="1">The sequence shown here is derived from an EMBL/GenBank/DDBJ whole genome shotgun (WGS) entry which is preliminary data.</text>
</comment>
<dbReference type="Proteomes" id="UP000198900">
    <property type="component" value="Unassembled WGS sequence"/>
</dbReference>
<gene>
    <name evidence="1" type="ORF">SAMN04487926_105247</name>
</gene>
<dbReference type="EMBL" id="FNDI01000005">
    <property type="protein sequence ID" value="SDH54798.1"/>
    <property type="molecule type" value="Genomic_DNA"/>
</dbReference>
<reference evidence="1" key="1">
    <citation type="submission" date="2016-10" db="EMBL/GenBank/DDBJ databases">
        <authorList>
            <person name="Varghese N."/>
            <person name="Submissions S."/>
        </authorList>
    </citation>
    <scope>NUCLEOTIDE SEQUENCE [LARGE SCALE GENOMIC DNA]</scope>
    <source>
        <strain evidence="1">YR281</strain>
    </source>
</reference>
<accession>A0A7Z7B4E3</accession>
<dbReference type="AlphaFoldDB" id="A0A7Z7B4E3"/>
<sequence length="84" mass="9485">MQSSKLASPPLTHFISTTFPYNLRKHGTFSFATVPTSRIPRPDTLRPAAPPKPRYPLSTLPKEPFEWIRTARVLSKWIFSAGSC</sequence>